<dbReference type="Pfam" id="PF04326">
    <property type="entry name" value="SLFN_AlbA_2"/>
    <property type="match status" value="1"/>
</dbReference>
<protein>
    <submittedName>
        <fullName evidence="3">ATP-binding protein</fullName>
    </submittedName>
</protein>
<reference evidence="3 4" key="1">
    <citation type="submission" date="2024-09" db="EMBL/GenBank/DDBJ databases">
        <authorList>
            <person name="Sun Q."/>
            <person name="Mori K."/>
        </authorList>
    </citation>
    <scope>NUCLEOTIDE SEQUENCE [LARGE SCALE GENOMIC DNA]</scope>
    <source>
        <strain evidence="3 4">TBRC 3947</strain>
    </source>
</reference>
<dbReference type="PANTHER" id="PTHR30595">
    <property type="entry name" value="GLPR-RELATED TRANSCRIPTIONAL REPRESSOR"/>
    <property type="match status" value="1"/>
</dbReference>
<evidence type="ECO:0000313" key="4">
    <source>
        <dbReference type="Proteomes" id="UP001589867"/>
    </source>
</evidence>
<feature type="domain" description="Schlafen AlbA-2" evidence="2">
    <location>
        <begin position="22"/>
        <end position="139"/>
    </location>
</feature>
<evidence type="ECO:0000313" key="3">
    <source>
        <dbReference type="EMBL" id="MFC0526311.1"/>
    </source>
</evidence>
<dbReference type="Gene3D" id="1.10.10.10">
    <property type="entry name" value="Winged helix-like DNA-binding domain superfamily/Winged helix DNA-binding domain"/>
    <property type="match status" value="1"/>
</dbReference>
<organism evidence="3 4">
    <name type="scientific">Phytohabitans kaempferiae</name>
    <dbReference type="NCBI Taxonomy" id="1620943"/>
    <lineage>
        <taxon>Bacteria</taxon>
        <taxon>Bacillati</taxon>
        <taxon>Actinomycetota</taxon>
        <taxon>Actinomycetes</taxon>
        <taxon>Micromonosporales</taxon>
        <taxon>Micromonosporaceae</taxon>
    </lineage>
</organism>
<dbReference type="GO" id="GO:0005524">
    <property type="term" value="F:ATP binding"/>
    <property type="evidence" value="ECO:0007669"/>
    <property type="project" value="UniProtKB-KW"/>
</dbReference>
<keyword evidence="4" id="KW-1185">Reference proteome</keyword>
<proteinExistence type="predicted"/>
<dbReference type="InterPro" id="IPR036390">
    <property type="entry name" value="WH_DNA-bd_sf"/>
</dbReference>
<name>A0ABV6LV89_9ACTN</name>
<dbReference type="Gene3D" id="3.30.565.60">
    <property type="match status" value="1"/>
</dbReference>
<dbReference type="InterPro" id="IPR038461">
    <property type="entry name" value="Schlafen_AlbA_2_dom_sf"/>
</dbReference>
<dbReference type="SUPFAM" id="SSF46785">
    <property type="entry name" value="Winged helix' DNA-binding domain"/>
    <property type="match status" value="1"/>
</dbReference>
<keyword evidence="3" id="KW-0067">ATP-binding</keyword>
<evidence type="ECO:0000256" key="1">
    <source>
        <dbReference type="SAM" id="MobiDB-lite"/>
    </source>
</evidence>
<dbReference type="PANTHER" id="PTHR30595:SF6">
    <property type="entry name" value="SCHLAFEN ALBA-2 DOMAIN-CONTAINING PROTEIN"/>
    <property type="match status" value="1"/>
</dbReference>
<dbReference type="Pfam" id="PF13749">
    <property type="entry name" value="HATPase_c_4"/>
    <property type="match status" value="1"/>
</dbReference>
<dbReference type="InterPro" id="IPR036388">
    <property type="entry name" value="WH-like_DNA-bd_sf"/>
</dbReference>
<sequence length="592" mass="65021">MTTWLDILVAELRKFGAEAVGVEVKASAGGLPSSAKESLSAFSNSPGGGTLVLGLDDSPGYRAVGLRDARKLQTDLASMCRSELVPPLRPQIVLGEVDGCAVIAAYVPELPREQKPCYVEKQGMVRGTYIRVADTDRRLTAEEVHQLIAERGQPAFDAEPVVEASLGHLDEVEVAHYVARLRQANPRLWGNEEASVILRMNRVLVRDASGEYRPSLAGLLALGRYPQEFFPQLNVTFVHYPTVTGEATPSGVRFLDNVSINGSIPHMAAEALATIQRNMSRRSLISGEGRRDVWEYPPEALREAIVNSLVHRDLSAGSRGTQVQIEMYPDRLRIHNPGGLFGSVDITRLGEEGRSSARNAVLLRLLEDVTVPGEDRTVCENRGSGIRAMIASLRRAGMGPPRFKDKVTSFEVVMPNHALLDDGTVAWINSLGREGIRDSQFIALALMRRGEVLDNAKYRAATGVTDSRVAYFELQDLVARELVDQTGSRGGARYTLSNFARLAGTSEARRRPRPNRRRQIIEALHLHGTLSKSQIAEVIGASDKATEHWLSRMKKDGEIQASEGKRTSRNTRYSLTDKAMQPELPFSAPDTS</sequence>
<comment type="caution">
    <text evidence="3">The sequence shown here is derived from an EMBL/GenBank/DDBJ whole genome shotgun (WGS) entry which is preliminary data.</text>
</comment>
<feature type="region of interest" description="Disordered" evidence="1">
    <location>
        <begin position="554"/>
        <end position="592"/>
    </location>
</feature>
<feature type="compositionally biased region" description="Basic and acidic residues" evidence="1">
    <location>
        <begin position="554"/>
        <end position="566"/>
    </location>
</feature>
<dbReference type="InterPro" id="IPR038475">
    <property type="entry name" value="RecG_C_sf"/>
</dbReference>
<dbReference type="Proteomes" id="UP001589867">
    <property type="component" value="Unassembled WGS sequence"/>
</dbReference>
<evidence type="ECO:0000259" key="2">
    <source>
        <dbReference type="Pfam" id="PF04326"/>
    </source>
</evidence>
<gene>
    <name evidence="3" type="ORF">ACFFIA_01370</name>
</gene>
<keyword evidence="3" id="KW-0547">Nucleotide-binding</keyword>
<accession>A0ABV6LV89</accession>
<dbReference type="EMBL" id="JBHLUH010000004">
    <property type="protein sequence ID" value="MFC0526311.1"/>
    <property type="molecule type" value="Genomic_DNA"/>
</dbReference>
<dbReference type="InterPro" id="IPR007421">
    <property type="entry name" value="Schlafen_AlbA_2_dom"/>
</dbReference>
<dbReference type="RefSeq" id="WP_377244012.1">
    <property type="nucleotide sequence ID" value="NZ_JBHLUH010000004.1"/>
</dbReference>
<dbReference type="Gene3D" id="3.30.950.30">
    <property type="entry name" value="Schlafen, AAA domain"/>
    <property type="match status" value="1"/>
</dbReference>